<reference evidence="2" key="1">
    <citation type="journal article" date="2017" name="PLoS ONE">
        <title>The Agassiz's desert tortoise genome provides a resource for the conservation of a threatened species.</title>
        <authorList>
            <person name="Tollis M."/>
            <person name="DeNardo D.F."/>
            <person name="Cornelius J.A."/>
            <person name="Dolby G.A."/>
            <person name="Edwards T."/>
            <person name="Henen B.T."/>
            <person name="Karl A.E."/>
            <person name="Murphy R.W."/>
            <person name="Kusumi K."/>
        </authorList>
    </citation>
    <scope>NUCLEOTIDE SEQUENCE [LARGE SCALE GENOMIC DNA]</scope>
</reference>
<proteinExistence type="predicted"/>
<protein>
    <submittedName>
        <fullName evidence="1">Uncharacterized protein</fullName>
    </submittedName>
</protein>
<sequence>MMFPGRYGSSPIASTSLTLKYRVFVNKVDSVPPYTIWIRSPVGLILYKDHLASHFCYLCFMHCKVFK</sequence>
<reference evidence="1" key="3">
    <citation type="submission" date="2025-09" db="UniProtKB">
        <authorList>
            <consortium name="Ensembl"/>
        </authorList>
    </citation>
    <scope>IDENTIFICATION</scope>
</reference>
<dbReference type="Ensembl" id="ENSGAGT00000038499.1">
    <property type="protein sequence ID" value="ENSGAGP00000033999.1"/>
    <property type="gene ID" value="ENSGAGG00000024166.1"/>
</dbReference>
<evidence type="ECO:0000313" key="2">
    <source>
        <dbReference type="Proteomes" id="UP000291020"/>
    </source>
</evidence>
<organism evidence="1 2">
    <name type="scientific">Gopherus agassizii</name>
    <name type="common">Agassiz's desert tortoise</name>
    <dbReference type="NCBI Taxonomy" id="38772"/>
    <lineage>
        <taxon>Eukaryota</taxon>
        <taxon>Metazoa</taxon>
        <taxon>Chordata</taxon>
        <taxon>Craniata</taxon>
        <taxon>Vertebrata</taxon>
        <taxon>Euteleostomi</taxon>
        <taxon>Archelosauria</taxon>
        <taxon>Testudinata</taxon>
        <taxon>Testudines</taxon>
        <taxon>Cryptodira</taxon>
        <taxon>Durocryptodira</taxon>
        <taxon>Testudinoidea</taxon>
        <taxon>Testudinidae</taxon>
        <taxon>Gopherus</taxon>
    </lineage>
</organism>
<keyword evidence="2" id="KW-1185">Reference proteome</keyword>
<dbReference type="AlphaFoldDB" id="A0A452J0V1"/>
<name>A0A452J0V1_9SAUR</name>
<evidence type="ECO:0000313" key="1">
    <source>
        <dbReference type="Ensembl" id="ENSGAGP00000033999.1"/>
    </source>
</evidence>
<dbReference type="Proteomes" id="UP000291020">
    <property type="component" value="Unassembled WGS sequence"/>
</dbReference>
<accession>A0A452J0V1</accession>
<reference evidence="1" key="2">
    <citation type="submission" date="2025-08" db="UniProtKB">
        <authorList>
            <consortium name="Ensembl"/>
        </authorList>
    </citation>
    <scope>IDENTIFICATION</scope>
</reference>